<dbReference type="InterPro" id="IPR018062">
    <property type="entry name" value="HTH_AraC-typ_CS"/>
</dbReference>
<protein>
    <submittedName>
        <fullName evidence="5">Helix-turn-helix domain-containing protein</fullName>
    </submittedName>
</protein>
<dbReference type="PANTHER" id="PTHR46796">
    <property type="entry name" value="HTH-TYPE TRANSCRIPTIONAL ACTIVATOR RHAS-RELATED"/>
    <property type="match status" value="1"/>
</dbReference>
<dbReference type="Pfam" id="PF12833">
    <property type="entry name" value="HTH_18"/>
    <property type="match status" value="1"/>
</dbReference>
<dbReference type="GO" id="GO:0003700">
    <property type="term" value="F:DNA-binding transcription factor activity"/>
    <property type="evidence" value="ECO:0007669"/>
    <property type="project" value="InterPro"/>
</dbReference>
<evidence type="ECO:0000256" key="3">
    <source>
        <dbReference type="ARBA" id="ARBA00023163"/>
    </source>
</evidence>
<dbReference type="PANTHER" id="PTHR46796:SF6">
    <property type="entry name" value="ARAC SUBFAMILY"/>
    <property type="match status" value="1"/>
</dbReference>
<evidence type="ECO:0000313" key="5">
    <source>
        <dbReference type="EMBL" id="QDO98010.1"/>
    </source>
</evidence>
<dbReference type="InterPro" id="IPR035418">
    <property type="entry name" value="AraC-bd_2"/>
</dbReference>
<name>A0A516H357_9PROT</name>
<evidence type="ECO:0000313" key="6">
    <source>
        <dbReference type="Proteomes" id="UP000317496"/>
    </source>
</evidence>
<evidence type="ECO:0000259" key="4">
    <source>
        <dbReference type="PROSITE" id="PS01124"/>
    </source>
</evidence>
<keyword evidence="6" id="KW-1185">Reference proteome</keyword>
<dbReference type="PROSITE" id="PS01124">
    <property type="entry name" value="HTH_ARAC_FAMILY_2"/>
    <property type="match status" value="1"/>
</dbReference>
<dbReference type="KEGG" id="fer:FNB15_12340"/>
<dbReference type="SUPFAM" id="SSF46689">
    <property type="entry name" value="Homeodomain-like"/>
    <property type="match status" value="1"/>
</dbReference>
<evidence type="ECO:0000256" key="1">
    <source>
        <dbReference type="ARBA" id="ARBA00023015"/>
    </source>
</evidence>
<dbReference type="InterPro" id="IPR050204">
    <property type="entry name" value="AraC_XylS_family_regulators"/>
</dbReference>
<reference evidence="5 6" key="1">
    <citation type="submission" date="2019-07" db="EMBL/GenBank/DDBJ databases">
        <title>Genome sequencing for Ferrovibrio sp. K5.</title>
        <authorList>
            <person name="Park S.-J."/>
        </authorList>
    </citation>
    <scope>NUCLEOTIDE SEQUENCE [LARGE SCALE GENOMIC DNA]</scope>
    <source>
        <strain evidence="5 6">K5</strain>
    </source>
</reference>
<dbReference type="InterPro" id="IPR018060">
    <property type="entry name" value="HTH_AraC"/>
</dbReference>
<keyword evidence="2" id="KW-0238">DNA-binding</keyword>
<gene>
    <name evidence="5" type="ORF">FNB15_12340</name>
</gene>
<dbReference type="Gene3D" id="1.10.10.60">
    <property type="entry name" value="Homeodomain-like"/>
    <property type="match status" value="1"/>
</dbReference>
<evidence type="ECO:0000256" key="2">
    <source>
        <dbReference type="ARBA" id="ARBA00023125"/>
    </source>
</evidence>
<keyword evidence="3" id="KW-0804">Transcription</keyword>
<feature type="domain" description="HTH araC/xylS-type" evidence="4">
    <location>
        <begin position="228"/>
        <end position="329"/>
    </location>
</feature>
<dbReference type="OrthoDB" id="5295469at2"/>
<dbReference type="SMART" id="SM00342">
    <property type="entry name" value="HTH_ARAC"/>
    <property type="match status" value="1"/>
</dbReference>
<dbReference type="Proteomes" id="UP000317496">
    <property type="component" value="Chromosome"/>
</dbReference>
<keyword evidence="1" id="KW-0805">Transcription regulation</keyword>
<dbReference type="InterPro" id="IPR009057">
    <property type="entry name" value="Homeodomain-like_sf"/>
</dbReference>
<dbReference type="GO" id="GO:0043565">
    <property type="term" value="F:sequence-specific DNA binding"/>
    <property type="evidence" value="ECO:0007669"/>
    <property type="project" value="InterPro"/>
</dbReference>
<dbReference type="EMBL" id="CP041636">
    <property type="protein sequence ID" value="QDO98010.1"/>
    <property type="molecule type" value="Genomic_DNA"/>
</dbReference>
<dbReference type="InterPro" id="IPR020449">
    <property type="entry name" value="Tscrpt_reg_AraC-type_HTH"/>
</dbReference>
<accession>A0A516H357</accession>
<sequence length="345" mass="38523">MDAQPRARYLRGGDVSAIAVVSTSAVAPADRLALWGNFVGRHIGHLQSDTFGDRHFDGRLELGDIGGLKLCRIIASRHRVVRTPNQILRDDRGYVKIVAQIEGAGRFEQASRKLVLTPGEWSMYDTTRTYTVSNPEPINQLALLLPRERLTRLGLNMEQLAVQRFSGKHGVGRLVYDLLSSAFAELPVLAGPRGGEEFADTMANLVRLAVLDQMGVQSDAGIRETTRDRVKAFIHANLQDPLLSLDRVAAAVGCSKRNLHKMFALEDETLNTHIWNCRLDRIRHDLANPALLQQSITEIAFAWGFNSSTHFSRSFRERYGVAPRAYRTMVHRDGAYWAVANKTPV</sequence>
<dbReference type="Pfam" id="PF14525">
    <property type="entry name" value="AraC_binding_2"/>
    <property type="match status" value="1"/>
</dbReference>
<dbReference type="PRINTS" id="PR00032">
    <property type="entry name" value="HTHARAC"/>
</dbReference>
<dbReference type="AlphaFoldDB" id="A0A516H357"/>
<dbReference type="PROSITE" id="PS00041">
    <property type="entry name" value="HTH_ARAC_FAMILY_1"/>
    <property type="match status" value="1"/>
</dbReference>
<proteinExistence type="predicted"/>
<organism evidence="5 6">
    <name type="scientific">Ferrovibrio terrae</name>
    <dbReference type="NCBI Taxonomy" id="2594003"/>
    <lineage>
        <taxon>Bacteria</taxon>
        <taxon>Pseudomonadati</taxon>
        <taxon>Pseudomonadota</taxon>
        <taxon>Alphaproteobacteria</taxon>
        <taxon>Rhodospirillales</taxon>
        <taxon>Rhodospirillaceae</taxon>
        <taxon>Ferrovibrio</taxon>
    </lineage>
</organism>